<protein>
    <recommendedName>
        <fullName evidence="2">DUF4440 domain-containing protein</fullName>
    </recommendedName>
</protein>
<feature type="domain" description="DUF4440" evidence="2">
    <location>
        <begin position="39"/>
        <end position="146"/>
    </location>
</feature>
<proteinExistence type="predicted"/>
<keyword evidence="4" id="KW-1185">Reference proteome</keyword>
<reference evidence="3 4" key="1">
    <citation type="journal article" date="2018" name="Front. Microbiol.">
        <title>Hydrolytic Capabilities as a Key to Environmental Success: Chitinolytic and Cellulolytic Acidobacteria From Acidic Sub-arctic Soils and Boreal Peatlands.</title>
        <authorList>
            <person name="Belova S.E."/>
            <person name="Ravin N.V."/>
            <person name="Pankratov T.A."/>
            <person name="Rakitin A.L."/>
            <person name="Ivanova A.A."/>
            <person name="Beletsky A.V."/>
            <person name="Mardanov A.V."/>
            <person name="Sinninghe Damste J.S."/>
            <person name="Dedysh S.N."/>
        </authorList>
    </citation>
    <scope>NUCLEOTIDE SEQUENCE [LARGE SCALE GENOMIC DNA]</scope>
    <source>
        <strain evidence="3 4">SBC82</strain>
    </source>
</reference>
<name>A0A2Z5FT21_9BACT</name>
<dbReference type="AlphaFoldDB" id="A0A2Z5FT21"/>
<dbReference type="EMBL" id="CP030840">
    <property type="protein sequence ID" value="AXC09963.1"/>
    <property type="molecule type" value="Genomic_DNA"/>
</dbReference>
<accession>A0A2Z5FT21</accession>
<evidence type="ECO:0000313" key="3">
    <source>
        <dbReference type="EMBL" id="AXC09963.1"/>
    </source>
</evidence>
<gene>
    <name evidence="3" type="ORF">ACPOL_0590</name>
</gene>
<dbReference type="Proteomes" id="UP000253606">
    <property type="component" value="Chromosome"/>
</dbReference>
<dbReference type="InterPro" id="IPR032710">
    <property type="entry name" value="NTF2-like_dom_sf"/>
</dbReference>
<dbReference type="RefSeq" id="WP_114205689.1">
    <property type="nucleotide sequence ID" value="NZ_CP030840.1"/>
</dbReference>
<dbReference type="InterPro" id="IPR027843">
    <property type="entry name" value="DUF4440"/>
</dbReference>
<organism evidence="3 4">
    <name type="scientific">Acidisarcina polymorpha</name>
    <dbReference type="NCBI Taxonomy" id="2211140"/>
    <lineage>
        <taxon>Bacteria</taxon>
        <taxon>Pseudomonadati</taxon>
        <taxon>Acidobacteriota</taxon>
        <taxon>Terriglobia</taxon>
        <taxon>Terriglobales</taxon>
        <taxon>Acidobacteriaceae</taxon>
        <taxon>Acidisarcina</taxon>
    </lineage>
</organism>
<keyword evidence="1" id="KW-0732">Signal</keyword>
<dbReference type="SUPFAM" id="SSF54427">
    <property type="entry name" value="NTF2-like"/>
    <property type="match status" value="1"/>
</dbReference>
<dbReference type="KEGG" id="abas:ACPOL_0590"/>
<dbReference type="Gene3D" id="3.10.450.50">
    <property type="match status" value="1"/>
</dbReference>
<sequence length="162" mass="17725">MKWPIRFALTAAALSVMLSVDVYVADAQQRRLSADQAQIVSAVSAVYQAAAEDDLTKFHAVVAPGFYLYDAGKRLDGDKIMSLIKSAHAQGQKYEWNVTEPDVHVIGNTAWIAYVNQGSITDQSGTIAVMWLESAFLQRTAGIWKIGFMHSTRVPANPPPSN</sequence>
<feature type="signal peptide" evidence="1">
    <location>
        <begin position="1"/>
        <end position="24"/>
    </location>
</feature>
<feature type="chain" id="PRO_5016247984" description="DUF4440 domain-containing protein" evidence="1">
    <location>
        <begin position="25"/>
        <end position="162"/>
    </location>
</feature>
<dbReference type="OrthoDB" id="121734at2"/>
<evidence type="ECO:0000313" key="4">
    <source>
        <dbReference type="Proteomes" id="UP000253606"/>
    </source>
</evidence>
<evidence type="ECO:0000259" key="2">
    <source>
        <dbReference type="Pfam" id="PF14534"/>
    </source>
</evidence>
<evidence type="ECO:0000256" key="1">
    <source>
        <dbReference type="SAM" id="SignalP"/>
    </source>
</evidence>
<dbReference type="Pfam" id="PF14534">
    <property type="entry name" value="DUF4440"/>
    <property type="match status" value="1"/>
</dbReference>